<proteinExistence type="inferred from homology"/>
<dbReference type="AlphaFoldDB" id="A0A1M4V6A2"/>
<dbReference type="RefSeq" id="WP_072998943.1">
    <property type="nucleotide sequence ID" value="NZ_FQUM01000002.1"/>
</dbReference>
<evidence type="ECO:0000256" key="4">
    <source>
        <dbReference type="ARBA" id="ARBA00023136"/>
    </source>
</evidence>
<dbReference type="InterPro" id="IPR012944">
    <property type="entry name" value="SusD_RagB_dom"/>
</dbReference>
<feature type="signal peptide" evidence="6">
    <location>
        <begin position="1"/>
        <end position="17"/>
    </location>
</feature>
<feature type="domain" description="RagB/SusD" evidence="7">
    <location>
        <begin position="302"/>
        <end position="590"/>
    </location>
</feature>
<feature type="chain" id="PRO_5012454460" evidence="6">
    <location>
        <begin position="18"/>
        <end position="591"/>
    </location>
</feature>
<evidence type="ECO:0000259" key="7">
    <source>
        <dbReference type="Pfam" id="PF07980"/>
    </source>
</evidence>
<accession>A0A1M4V6A2</accession>
<keyword evidence="3 6" id="KW-0732">Signal</keyword>
<protein>
    <submittedName>
        <fullName evidence="8">Starch-binding associating with outer membrane</fullName>
    </submittedName>
</protein>
<comment type="similarity">
    <text evidence="2">Belongs to the SusD family.</text>
</comment>
<sequence length="591" mass="67622">MKKSIIYMLVLMSGVFAACEDMLEKEPIHQLNASTFFSSENDLKIYSYSFYEDNLPTANGVAKADGTSDYAAINSPSVFLSGDWSSIDQSGWGVGNWSALRNINYFLEYAPKTPVSEEVLNHYIGIARYWRAVFYLDKVQTFGAVPWYDKALNPDDPDLKKARDNREFVMDKVMEDITFAATHIRETKDTYSSLVNRFTALAMKSRICLYEGTYRKYHTELGLSDANTWLKEAASAAKELIESGQYGLYNTGNPESDYRALFVAEDLAGMPKIAREVILARNMNTESRVWHELTWNFNSPTNGSRWSLIKQFVDTYLMRDGSRFTDKPNYDEVEFYDEMKNRDYRLSQTIRTEGYFREDGTIAPPDFAVTLTGYHIKKWSLDDSWHDGQGQCTNNIPIIRYAEVLLNYAEGKAELGEFGPAEWNQTIRILRERAGVSGAEPQVADDYLQSVFFPGISDKYLLEIRRERGIELCFEGFRYQDLMRWKRGDLLASENMLWKGIYIPAKDVNYDLNGDGKPDVCIVDAKPSTTTSGVKYVILGTNIRLSEGDKGHLIWAWGVDRSWSDKKYLRPIPQTAITLNPNLLPQNEGWE</sequence>
<reference evidence="8 9" key="1">
    <citation type="submission" date="2016-11" db="EMBL/GenBank/DDBJ databases">
        <authorList>
            <person name="Jaros S."/>
            <person name="Januszkiewicz K."/>
            <person name="Wedrychowicz H."/>
        </authorList>
    </citation>
    <scope>NUCLEOTIDE SEQUENCE [LARGE SCALE GENOMIC DNA]</scope>
    <source>
        <strain evidence="8 9">DSM 26910</strain>
    </source>
</reference>
<dbReference type="OrthoDB" id="5694214at2"/>
<gene>
    <name evidence="8" type="ORF">SAMN05444274_1024</name>
</gene>
<evidence type="ECO:0000256" key="1">
    <source>
        <dbReference type="ARBA" id="ARBA00004442"/>
    </source>
</evidence>
<dbReference type="EMBL" id="FQUM01000002">
    <property type="protein sequence ID" value="SHE64511.1"/>
    <property type="molecule type" value="Genomic_DNA"/>
</dbReference>
<evidence type="ECO:0000256" key="5">
    <source>
        <dbReference type="ARBA" id="ARBA00023237"/>
    </source>
</evidence>
<dbReference type="Pfam" id="PF07980">
    <property type="entry name" value="SusD_RagB"/>
    <property type="match status" value="1"/>
</dbReference>
<dbReference type="STRING" id="1484053.SAMN05444274_1024"/>
<dbReference type="PROSITE" id="PS51257">
    <property type="entry name" value="PROKAR_LIPOPROTEIN"/>
    <property type="match status" value="1"/>
</dbReference>
<evidence type="ECO:0000256" key="6">
    <source>
        <dbReference type="SAM" id="SignalP"/>
    </source>
</evidence>
<name>A0A1M4V6A2_9BACT</name>
<dbReference type="Proteomes" id="UP000184164">
    <property type="component" value="Unassembled WGS sequence"/>
</dbReference>
<dbReference type="InterPro" id="IPR011990">
    <property type="entry name" value="TPR-like_helical_dom_sf"/>
</dbReference>
<keyword evidence="9" id="KW-1185">Reference proteome</keyword>
<evidence type="ECO:0000313" key="9">
    <source>
        <dbReference type="Proteomes" id="UP000184164"/>
    </source>
</evidence>
<evidence type="ECO:0000313" key="8">
    <source>
        <dbReference type="EMBL" id="SHE64511.1"/>
    </source>
</evidence>
<dbReference type="GO" id="GO:0009279">
    <property type="term" value="C:cell outer membrane"/>
    <property type="evidence" value="ECO:0007669"/>
    <property type="project" value="UniProtKB-SubCell"/>
</dbReference>
<keyword evidence="4" id="KW-0472">Membrane</keyword>
<dbReference type="Gene3D" id="1.25.40.390">
    <property type="match status" value="1"/>
</dbReference>
<dbReference type="SUPFAM" id="SSF48452">
    <property type="entry name" value="TPR-like"/>
    <property type="match status" value="1"/>
</dbReference>
<evidence type="ECO:0000256" key="3">
    <source>
        <dbReference type="ARBA" id="ARBA00022729"/>
    </source>
</evidence>
<organism evidence="8 9">
    <name type="scientific">Mariniphaga anaerophila</name>
    <dbReference type="NCBI Taxonomy" id="1484053"/>
    <lineage>
        <taxon>Bacteria</taxon>
        <taxon>Pseudomonadati</taxon>
        <taxon>Bacteroidota</taxon>
        <taxon>Bacteroidia</taxon>
        <taxon>Marinilabiliales</taxon>
        <taxon>Prolixibacteraceae</taxon>
        <taxon>Mariniphaga</taxon>
    </lineage>
</organism>
<comment type="subcellular location">
    <subcellularLocation>
        <location evidence="1">Cell outer membrane</location>
    </subcellularLocation>
</comment>
<evidence type="ECO:0000256" key="2">
    <source>
        <dbReference type="ARBA" id="ARBA00006275"/>
    </source>
</evidence>
<keyword evidence="5" id="KW-0998">Cell outer membrane</keyword>